<name>A0A915N4R7_MELJA</name>
<reference evidence="3" key="1">
    <citation type="submission" date="2022-11" db="UniProtKB">
        <authorList>
            <consortium name="WormBaseParasite"/>
        </authorList>
    </citation>
    <scope>IDENTIFICATION</scope>
</reference>
<dbReference type="AlphaFoldDB" id="A0A915N4R7"/>
<evidence type="ECO:0000256" key="1">
    <source>
        <dbReference type="SAM" id="MobiDB-lite"/>
    </source>
</evidence>
<proteinExistence type="predicted"/>
<accession>A0A915N4R7</accession>
<keyword evidence="2" id="KW-1185">Reference proteome</keyword>
<protein>
    <submittedName>
        <fullName evidence="3">Uncharacterized protein</fullName>
    </submittedName>
</protein>
<dbReference type="WBParaSite" id="scaffold7118_cov258.g11663">
    <property type="protein sequence ID" value="scaffold7118_cov258.g11663"/>
    <property type="gene ID" value="scaffold7118_cov258.g11663"/>
</dbReference>
<organism evidence="2 3">
    <name type="scientific">Meloidogyne javanica</name>
    <name type="common">Root-knot nematode worm</name>
    <dbReference type="NCBI Taxonomy" id="6303"/>
    <lineage>
        <taxon>Eukaryota</taxon>
        <taxon>Metazoa</taxon>
        <taxon>Ecdysozoa</taxon>
        <taxon>Nematoda</taxon>
        <taxon>Chromadorea</taxon>
        <taxon>Rhabditida</taxon>
        <taxon>Tylenchina</taxon>
        <taxon>Tylenchomorpha</taxon>
        <taxon>Tylenchoidea</taxon>
        <taxon>Meloidogynidae</taxon>
        <taxon>Meloidogyninae</taxon>
        <taxon>Meloidogyne</taxon>
        <taxon>Meloidogyne incognita group</taxon>
    </lineage>
</organism>
<feature type="region of interest" description="Disordered" evidence="1">
    <location>
        <begin position="168"/>
        <end position="232"/>
    </location>
</feature>
<evidence type="ECO:0000313" key="2">
    <source>
        <dbReference type="Proteomes" id="UP000887561"/>
    </source>
</evidence>
<evidence type="ECO:0000313" key="3">
    <source>
        <dbReference type="WBParaSite" id="scaffold7118_cov258.g11663"/>
    </source>
</evidence>
<feature type="compositionally biased region" description="Basic and acidic residues" evidence="1">
    <location>
        <begin position="117"/>
        <end position="133"/>
    </location>
</feature>
<feature type="region of interest" description="Disordered" evidence="1">
    <location>
        <begin position="117"/>
        <end position="151"/>
    </location>
</feature>
<sequence>MTICDAIETLFGPSMQLERSESIQVLVGDDENEMGEMLGEITTNQEKKAEKHDLVIQTDDSYLRIARRLDTLRTGKSETNVFANVYCTGAGIPKRVNTGRRKSLRFLEPASDFMREKFGWHTSNKTEEEKKDNEESEEKQEEKEQEPYDENVEHHQLWWASYRLRLQDDQPSPSEHGPAQRCARPEGGHQHRHLLRRLRSGCGSDQQRPCHRRMDQHPGRSSQAIPPRVVPG</sequence>
<dbReference type="Proteomes" id="UP000887561">
    <property type="component" value="Unplaced"/>
</dbReference>
<feature type="compositionally biased region" description="Basic and acidic residues" evidence="1">
    <location>
        <begin position="140"/>
        <end position="151"/>
    </location>
</feature>
<feature type="compositionally biased region" description="Basic residues" evidence="1">
    <location>
        <begin position="190"/>
        <end position="199"/>
    </location>
</feature>